<dbReference type="InterPro" id="IPR013869">
    <property type="entry name" value="DUF1757"/>
</dbReference>
<dbReference type="PANTHER" id="PTHR38636:SF2">
    <property type="entry name" value="TRANSCELLULAR CHAPERONE SIGNALING (X)CROSS TISSUE"/>
    <property type="match status" value="1"/>
</dbReference>
<proteinExistence type="predicted"/>
<dbReference type="Pfam" id="PF08560">
    <property type="entry name" value="DUF1757"/>
    <property type="match status" value="1"/>
</dbReference>
<dbReference type="STRING" id="27835.A0A0N4Y531"/>
<dbReference type="OrthoDB" id="5793798at2759"/>
<keyword evidence="2" id="KW-1185">Reference proteome</keyword>
<reference evidence="3" key="1">
    <citation type="submission" date="2017-02" db="UniProtKB">
        <authorList>
            <consortium name="WormBaseParasite"/>
        </authorList>
    </citation>
    <scope>IDENTIFICATION</scope>
</reference>
<sequence length="217" mass="24773">MTIGLESWFTNFSQFSYRASTPESLADIPRPYVEYSIWGMFKGAEIASVLGGLVAHPLYRWYLHRQLTPEKTTPNSSKIIRKACRRLQGRFLLFGLFSGPVVAAIHAQTFGDENALRNVCYSIRCDTPSLSMDRFVAMFGFVGWYWRRFQGAVDGINIAIAYALINEKIIAPRTSPILKDRVQPHERYATVEDAAHNKSQLKKFLSELEKERSLDTK</sequence>
<dbReference type="WBParaSite" id="NBR_0001106601-mRNA-1">
    <property type="protein sequence ID" value="NBR_0001106601-mRNA-1"/>
    <property type="gene ID" value="NBR_0001106601"/>
</dbReference>
<gene>
    <name evidence="1" type="ORF">NBR_LOCUS11067</name>
</gene>
<dbReference type="OMA" id="RCSEQMM"/>
<dbReference type="AlphaFoldDB" id="A0A0N4Y531"/>
<evidence type="ECO:0000313" key="2">
    <source>
        <dbReference type="Proteomes" id="UP000271162"/>
    </source>
</evidence>
<accession>A0A0N4Y531</accession>
<evidence type="ECO:0000313" key="3">
    <source>
        <dbReference type="WBParaSite" id="NBR_0001106601-mRNA-1"/>
    </source>
</evidence>
<name>A0A0N4Y531_NIPBR</name>
<organism evidence="3">
    <name type="scientific">Nippostrongylus brasiliensis</name>
    <name type="common">Rat hookworm</name>
    <dbReference type="NCBI Taxonomy" id="27835"/>
    <lineage>
        <taxon>Eukaryota</taxon>
        <taxon>Metazoa</taxon>
        <taxon>Ecdysozoa</taxon>
        <taxon>Nematoda</taxon>
        <taxon>Chromadorea</taxon>
        <taxon>Rhabditida</taxon>
        <taxon>Rhabditina</taxon>
        <taxon>Rhabditomorpha</taxon>
        <taxon>Strongyloidea</taxon>
        <taxon>Heligmosomidae</taxon>
        <taxon>Nippostrongylus</taxon>
    </lineage>
</organism>
<evidence type="ECO:0000313" key="1">
    <source>
        <dbReference type="EMBL" id="VDL74656.1"/>
    </source>
</evidence>
<dbReference type="EMBL" id="UYSL01020449">
    <property type="protein sequence ID" value="VDL74656.1"/>
    <property type="molecule type" value="Genomic_DNA"/>
</dbReference>
<dbReference type="PANTHER" id="PTHR38636">
    <property type="entry name" value="PROTEIN CBG20488"/>
    <property type="match status" value="1"/>
</dbReference>
<protein>
    <submittedName>
        <fullName evidence="1 3">Uncharacterized protein</fullName>
    </submittedName>
</protein>
<dbReference type="Proteomes" id="UP000271162">
    <property type="component" value="Unassembled WGS sequence"/>
</dbReference>
<reference evidence="1 2" key="2">
    <citation type="submission" date="2018-11" db="EMBL/GenBank/DDBJ databases">
        <authorList>
            <consortium name="Pathogen Informatics"/>
        </authorList>
    </citation>
    <scope>NUCLEOTIDE SEQUENCE [LARGE SCALE GENOMIC DNA]</scope>
</reference>